<keyword evidence="2" id="KW-0964">Secreted</keyword>
<dbReference type="AlphaFoldDB" id="A0A0G0VB34"/>
<protein>
    <submittedName>
        <fullName evidence="5">Uncharacterized protein</fullName>
    </submittedName>
</protein>
<gene>
    <name evidence="5" type="ORF">UU49_C0038G0006</name>
</gene>
<dbReference type="SUPFAM" id="SSF69304">
    <property type="entry name" value="Tricorn protease N-terminal domain"/>
    <property type="match status" value="1"/>
</dbReference>
<dbReference type="EMBL" id="LCAV01000038">
    <property type="protein sequence ID" value="KKR96876.1"/>
    <property type="molecule type" value="Genomic_DNA"/>
</dbReference>
<dbReference type="SUPFAM" id="SSF103647">
    <property type="entry name" value="TSP type-3 repeat"/>
    <property type="match status" value="1"/>
</dbReference>
<dbReference type="InterPro" id="IPR053180">
    <property type="entry name" value="Ca-binding_acidic-repeat"/>
</dbReference>
<dbReference type="PANTHER" id="PTHR37467:SF1">
    <property type="entry name" value="EXPORTED CALCIUM-BINDING GLYCOPROTEIN"/>
    <property type="match status" value="1"/>
</dbReference>
<dbReference type="Gene3D" id="4.10.1080.10">
    <property type="entry name" value="TSP type-3 repeat"/>
    <property type="match status" value="1"/>
</dbReference>
<evidence type="ECO:0000256" key="4">
    <source>
        <dbReference type="ARBA" id="ARBA00022837"/>
    </source>
</evidence>
<name>A0A0G0VB34_9BACT</name>
<dbReference type="GO" id="GO:0005509">
    <property type="term" value="F:calcium ion binding"/>
    <property type="evidence" value="ECO:0007669"/>
    <property type="project" value="InterPro"/>
</dbReference>
<evidence type="ECO:0000256" key="1">
    <source>
        <dbReference type="ARBA" id="ARBA00004613"/>
    </source>
</evidence>
<keyword evidence="3" id="KW-0732">Signal</keyword>
<proteinExistence type="predicted"/>
<dbReference type="InterPro" id="IPR028974">
    <property type="entry name" value="TSP_type-3_rpt"/>
</dbReference>
<evidence type="ECO:0000313" key="5">
    <source>
        <dbReference type="EMBL" id="KKR96876.1"/>
    </source>
</evidence>
<dbReference type="PANTHER" id="PTHR37467">
    <property type="entry name" value="EXPORTED CALCIUM-BINDING GLYCOPROTEIN-RELATED"/>
    <property type="match status" value="1"/>
</dbReference>
<dbReference type="Pfam" id="PF18884">
    <property type="entry name" value="TSP3_bac"/>
    <property type="match status" value="4"/>
</dbReference>
<dbReference type="Proteomes" id="UP000034108">
    <property type="component" value="Unassembled WGS sequence"/>
</dbReference>
<evidence type="ECO:0000256" key="3">
    <source>
        <dbReference type="ARBA" id="ARBA00022729"/>
    </source>
</evidence>
<evidence type="ECO:0000313" key="6">
    <source>
        <dbReference type="Proteomes" id="UP000034108"/>
    </source>
</evidence>
<sequence>MQKHTLSKLKKAAILISVFLLISIVAPLVNGPSLGNISSAADEIRFTKSAKVAHPALGDNFISWIEYREGAYNLYNYNFQTRVEKKLNKVALASDTLGPVVFQNYVYWVDHAPSGWVFTSYDLNHETYKEWRTEVNRVFGFNVYEKLVVYSARVSGNQNTTDVFVLNLEDFKPEPTNITNDENYQGVPSIFGNLIAYSEFPLVCSDASAATLCQPSDVGNVTVYQWNSKYESVIKEKVAALSNVAMQQLTLVWSQMENGKKAVKVYYFNTGTSFTVSPTDYNSYNPVFLNNLVVYFVDRVGGTDLDFFQFGANTRGTLSWRKAIKSQITISPANNKIAWVDDRLGSDDIFYYDFNVDAATNDQDIDGLSDADENKYGTNAFNPDTDNDGLTDWEEVVRYKTFPTQYDTDADGLSDGKEVLNWSTSPVAFDSDKDGYSDFTEIANGYDPNNPAPFKVAGIYGQERLKDLSIEWEYSIELQQELQAKGVKTEKIGQTEWNKMVNAYIYGGYNGKEILAYAKGSKVAIHDSISAEDWRGLPKLVKKSATFKTALY</sequence>
<dbReference type="InterPro" id="IPR059100">
    <property type="entry name" value="TSP3_bac"/>
</dbReference>
<evidence type="ECO:0000256" key="2">
    <source>
        <dbReference type="ARBA" id="ARBA00022525"/>
    </source>
</evidence>
<keyword evidence="4" id="KW-0106">Calcium</keyword>
<dbReference type="STRING" id="1619048.UU49_C0038G0006"/>
<reference evidence="5 6" key="1">
    <citation type="journal article" date="2015" name="Nature">
        <title>rRNA introns, odd ribosomes, and small enigmatic genomes across a large radiation of phyla.</title>
        <authorList>
            <person name="Brown C.T."/>
            <person name="Hug L.A."/>
            <person name="Thomas B.C."/>
            <person name="Sharon I."/>
            <person name="Castelle C.J."/>
            <person name="Singh A."/>
            <person name="Wilkins M.J."/>
            <person name="Williams K.H."/>
            <person name="Banfield J.F."/>
        </authorList>
    </citation>
    <scope>NUCLEOTIDE SEQUENCE [LARGE SCALE GENOMIC DNA]</scope>
</reference>
<comment type="caution">
    <text evidence="5">The sequence shown here is derived from an EMBL/GenBank/DDBJ whole genome shotgun (WGS) entry which is preliminary data.</text>
</comment>
<organism evidence="5 6">
    <name type="scientific">Candidatus Magasanikbacteria bacterium GW2011_GWC2_41_17</name>
    <dbReference type="NCBI Taxonomy" id="1619048"/>
    <lineage>
        <taxon>Bacteria</taxon>
        <taxon>Candidatus Magasanikiibacteriota</taxon>
    </lineage>
</organism>
<comment type="subcellular location">
    <subcellularLocation>
        <location evidence="1">Secreted</location>
    </subcellularLocation>
</comment>
<accession>A0A0G0VB34</accession>